<dbReference type="Gene3D" id="3.30.70.330">
    <property type="match status" value="3"/>
</dbReference>
<keyword evidence="1" id="KW-0597">Phosphoprotein</keyword>
<gene>
    <name evidence="7" type="ORF">HKI87_07g49720</name>
</gene>
<feature type="domain" description="RRM" evidence="6">
    <location>
        <begin position="71"/>
        <end position="148"/>
    </location>
</feature>
<feature type="domain" description="RRM" evidence="6">
    <location>
        <begin position="198"/>
        <end position="276"/>
    </location>
</feature>
<feature type="compositionally biased region" description="Basic and acidic residues" evidence="5">
    <location>
        <begin position="19"/>
        <end position="52"/>
    </location>
</feature>
<organism evidence="7 8">
    <name type="scientific">Chloropicon roscoffensis</name>
    <dbReference type="NCBI Taxonomy" id="1461544"/>
    <lineage>
        <taxon>Eukaryota</taxon>
        <taxon>Viridiplantae</taxon>
        <taxon>Chlorophyta</taxon>
        <taxon>Chloropicophyceae</taxon>
        <taxon>Chloropicales</taxon>
        <taxon>Chloropicaceae</taxon>
        <taxon>Chloropicon</taxon>
    </lineage>
</organism>
<dbReference type="CDD" id="cd12285">
    <property type="entry name" value="RRM3_RBM39_like"/>
    <property type="match status" value="1"/>
</dbReference>
<dbReference type="AlphaFoldDB" id="A0AAX4PBB8"/>
<proteinExistence type="predicted"/>
<feature type="domain" description="RRM" evidence="6">
    <location>
        <begin position="375"/>
        <end position="459"/>
    </location>
</feature>
<evidence type="ECO:0000256" key="1">
    <source>
        <dbReference type="ARBA" id="ARBA00022553"/>
    </source>
</evidence>
<dbReference type="InterPro" id="IPR006509">
    <property type="entry name" value="RBM39_SF"/>
</dbReference>
<keyword evidence="8" id="KW-1185">Reference proteome</keyword>
<dbReference type="PANTHER" id="PTHR48036">
    <property type="entry name" value="SPLICING FACTOR (PAD-1), PUTATIVE (AFU_ORTHOLOGUE AFUA_1G15810)-RELATED"/>
    <property type="match status" value="1"/>
</dbReference>
<protein>
    <submittedName>
        <fullName evidence="7">RNA-binding protein 39</fullName>
    </submittedName>
</protein>
<sequence>MGDDRGRERYRRRSRSRSRSRERYAGSGRRRDRDRRGHREREDHHYRRERGQRGSSVGGDREEEDRDREARTVFASNLSAGCGDRELFDFFSDAGTVVDIRVIRDRRTRRCKGVAYIEFEGKGAASASLLLAGRTLLGSEVAVRSSEAPEPEPKPAVVPVVTPPTWEPKPAVAPVVAPPTWEPPPPPPAAAGLGPGPLKLYVAGLHPHITQEDLRSIFEPFGAIELVRVQTDRETGVRLGYGFVHFAKGLEGKAAMDQLDGLEVAGSRIKVQLAKSNSAAAAASATTSSAAAALPASEDAVSWDDVKGDGGVRLDARARAALMAKLSGGSQAAAVGAPLTSALAPAPPPPPPSGRGETLIFEQGLLGPASPIPTTCVLLKNLFDPAEETQEGWDEDIAEDVRQECESKFGGVSHVHVDRQSKGFAYLKFRDAGAAALAQKALDSRWFAGRKISCEFQFAQVYDKHFGL</sequence>
<evidence type="ECO:0000259" key="6">
    <source>
        <dbReference type="PROSITE" id="PS50102"/>
    </source>
</evidence>
<dbReference type="SUPFAM" id="SSF54928">
    <property type="entry name" value="RNA-binding domain, RBD"/>
    <property type="match status" value="2"/>
</dbReference>
<dbReference type="InterPro" id="IPR029123">
    <property type="entry name" value="RBM39_linker"/>
</dbReference>
<keyword evidence="2" id="KW-0677">Repeat</keyword>
<evidence type="ECO:0000313" key="7">
    <source>
        <dbReference type="EMBL" id="WZN63423.1"/>
    </source>
</evidence>
<dbReference type="GO" id="GO:0006397">
    <property type="term" value="P:mRNA processing"/>
    <property type="evidence" value="ECO:0007669"/>
    <property type="project" value="InterPro"/>
</dbReference>
<name>A0AAX4PBB8_9CHLO</name>
<feature type="compositionally biased region" description="Basic residues" evidence="5">
    <location>
        <begin position="8"/>
        <end position="18"/>
    </location>
</feature>
<keyword evidence="3 4" id="KW-0694">RNA-binding</keyword>
<evidence type="ECO:0000313" key="8">
    <source>
        <dbReference type="Proteomes" id="UP001472866"/>
    </source>
</evidence>
<evidence type="ECO:0000256" key="3">
    <source>
        <dbReference type="ARBA" id="ARBA00022884"/>
    </source>
</evidence>
<dbReference type="Pfam" id="PF00076">
    <property type="entry name" value="RRM_1"/>
    <property type="match status" value="3"/>
</dbReference>
<dbReference type="EMBL" id="CP151507">
    <property type="protein sequence ID" value="WZN63423.1"/>
    <property type="molecule type" value="Genomic_DNA"/>
</dbReference>
<dbReference type="InterPro" id="IPR012677">
    <property type="entry name" value="Nucleotide-bd_a/b_plait_sf"/>
</dbReference>
<dbReference type="PROSITE" id="PS50102">
    <property type="entry name" value="RRM"/>
    <property type="match status" value="3"/>
</dbReference>
<dbReference type="Pfam" id="PF15519">
    <property type="entry name" value="RBM39linker"/>
    <property type="match status" value="1"/>
</dbReference>
<accession>A0AAX4PBB8</accession>
<evidence type="ECO:0000256" key="2">
    <source>
        <dbReference type="ARBA" id="ARBA00022737"/>
    </source>
</evidence>
<evidence type="ECO:0000256" key="4">
    <source>
        <dbReference type="PROSITE-ProRule" id="PRU00176"/>
    </source>
</evidence>
<dbReference type="InterPro" id="IPR035979">
    <property type="entry name" value="RBD_domain_sf"/>
</dbReference>
<dbReference type="Proteomes" id="UP001472866">
    <property type="component" value="Chromosome 07"/>
</dbReference>
<dbReference type="GO" id="GO:0005634">
    <property type="term" value="C:nucleus"/>
    <property type="evidence" value="ECO:0007669"/>
    <property type="project" value="InterPro"/>
</dbReference>
<dbReference type="SMART" id="SM00360">
    <property type="entry name" value="RRM"/>
    <property type="match status" value="3"/>
</dbReference>
<reference evidence="7 8" key="1">
    <citation type="submission" date="2024-03" db="EMBL/GenBank/DDBJ databases">
        <title>Complete genome sequence of the green alga Chloropicon roscoffensis RCC1871.</title>
        <authorList>
            <person name="Lemieux C."/>
            <person name="Pombert J.-F."/>
            <person name="Otis C."/>
            <person name="Turmel M."/>
        </authorList>
    </citation>
    <scope>NUCLEOTIDE SEQUENCE [LARGE SCALE GENOMIC DNA]</scope>
    <source>
        <strain evidence="7 8">RCC1871</strain>
    </source>
</reference>
<evidence type="ECO:0000256" key="5">
    <source>
        <dbReference type="SAM" id="MobiDB-lite"/>
    </source>
</evidence>
<dbReference type="GO" id="GO:0003723">
    <property type="term" value="F:RNA binding"/>
    <property type="evidence" value="ECO:0007669"/>
    <property type="project" value="UniProtKB-UniRule"/>
</dbReference>
<feature type="region of interest" description="Disordered" evidence="5">
    <location>
        <begin position="1"/>
        <end position="68"/>
    </location>
</feature>
<dbReference type="InterPro" id="IPR000504">
    <property type="entry name" value="RRM_dom"/>
</dbReference>